<keyword evidence="3" id="KW-0547">Nucleotide-binding</keyword>
<dbReference type="AlphaFoldDB" id="A0A6N7F0P7"/>
<feature type="transmembrane region" description="Helical" evidence="5">
    <location>
        <begin position="317"/>
        <end position="343"/>
    </location>
</feature>
<keyword evidence="2" id="KW-0813">Transport</keyword>
<keyword evidence="5" id="KW-0812">Transmembrane</keyword>
<dbReference type="RefSeq" id="WP_152808646.1">
    <property type="nucleotide sequence ID" value="NZ_WHNW01000001.1"/>
</dbReference>
<dbReference type="Gene3D" id="3.40.50.300">
    <property type="entry name" value="P-loop containing nucleotide triphosphate hydrolases"/>
    <property type="match status" value="1"/>
</dbReference>
<evidence type="ECO:0000256" key="5">
    <source>
        <dbReference type="SAM" id="Phobius"/>
    </source>
</evidence>
<name>A0A6N7F0P7_9GAMM</name>
<dbReference type="GO" id="GO:0016887">
    <property type="term" value="F:ATP hydrolysis activity"/>
    <property type="evidence" value="ECO:0007669"/>
    <property type="project" value="InterPro"/>
</dbReference>
<evidence type="ECO:0000313" key="7">
    <source>
        <dbReference type="EMBL" id="MPV85426.1"/>
    </source>
</evidence>
<gene>
    <name evidence="7" type="ORF">GCU85_01585</name>
</gene>
<comment type="caution">
    <text evidence="7">The sequence shown here is derived from an EMBL/GenBank/DDBJ whole genome shotgun (WGS) entry which is preliminary data.</text>
</comment>
<evidence type="ECO:0000313" key="8">
    <source>
        <dbReference type="Proteomes" id="UP000471298"/>
    </source>
</evidence>
<dbReference type="Pfam" id="PF00005">
    <property type="entry name" value="ABC_tran"/>
    <property type="match status" value="1"/>
</dbReference>
<dbReference type="FunFam" id="3.40.50.300:FF:000425">
    <property type="entry name" value="Probable ABC transporter, ATP-binding subunit"/>
    <property type="match status" value="1"/>
</dbReference>
<evidence type="ECO:0000259" key="6">
    <source>
        <dbReference type="PROSITE" id="PS50893"/>
    </source>
</evidence>
<dbReference type="InParanoid" id="A0A6N7F0P7"/>
<dbReference type="SUPFAM" id="SSF52540">
    <property type="entry name" value="P-loop containing nucleoside triphosphate hydrolases"/>
    <property type="match status" value="1"/>
</dbReference>
<dbReference type="SMART" id="SM00382">
    <property type="entry name" value="AAA"/>
    <property type="match status" value="1"/>
</dbReference>
<dbReference type="InterPro" id="IPR046342">
    <property type="entry name" value="CBS_dom_sf"/>
</dbReference>
<comment type="similarity">
    <text evidence="1">Belongs to the ABC transporter superfamily.</text>
</comment>
<feature type="domain" description="ABC transporter" evidence="6">
    <location>
        <begin position="2"/>
        <end position="237"/>
    </location>
</feature>
<dbReference type="GO" id="GO:0005524">
    <property type="term" value="F:ATP binding"/>
    <property type="evidence" value="ECO:0007669"/>
    <property type="project" value="UniProtKB-KW"/>
</dbReference>
<accession>A0A6N7F0P7</accession>
<dbReference type="PROSITE" id="PS50893">
    <property type="entry name" value="ABC_TRANSPORTER_2"/>
    <property type="match status" value="1"/>
</dbReference>
<proteinExistence type="inferred from homology"/>
<organism evidence="7 8">
    <name type="scientific">Ostreibacterium oceani</name>
    <dbReference type="NCBI Taxonomy" id="2654998"/>
    <lineage>
        <taxon>Bacteria</taxon>
        <taxon>Pseudomonadati</taxon>
        <taxon>Pseudomonadota</taxon>
        <taxon>Gammaproteobacteria</taxon>
        <taxon>Cardiobacteriales</taxon>
        <taxon>Ostreibacteriaceae</taxon>
        <taxon>Ostreibacterium</taxon>
    </lineage>
</organism>
<protein>
    <submittedName>
        <fullName evidence="7">ATP-binding cassette domain-containing protein</fullName>
    </submittedName>
</protein>
<evidence type="ECO:0000256" key="4">
    <source>
        <dbReference type="ARBA" id="ARBA00022840"/>
    </source>
</evidence>
<keyword evidence="5" id="KW-0472">Membrane</keyword>
<dbReference type="PANTHER" id="PTHR43117">
    <property type="entry name" value="OSMOPROTECTANT IMPORT ATP-BINDING PROTEIN OSMV"/>
    <property type="match status" value="1"/>
</dbReference>
<dbReference type="PANTHER" id="PTHR43117:SF4">
    <property type="entry name" value="OSMOPROTECTANT IMPORT ATP-BINDING PROTEIN OSMV"/>
    <property type="match status" value="1"/>
</dbReference>
<dbReference type="InterPro" id="IPR003593">
    <property type="entry name" value="AAA+_ATPase"/>
</dbReference>
<dbReference type="InterPro" id="IPR003439">
    <property type="entry name" value="ABC_transporter-like_ATP-bd"/>
</dbReference>
<evidence type="ECO:0000256" key="1">
    <source>
        <dbReference type="ARBA" id="ARBA00005417"/>
    </source>
</evidence>
<dbReference type="EMBL" id="WHNW01000001">
    <property type="protein sequence ID" value="MPV85426.1"/>
    <property type="molecule type" value="Genomic_DNA"/>
</dbReference>
<dbReference type="Proteomes" id="UP000471298">
    <property type="component" value="Unassembled WGS sequence"/>
</dbReference>
<keyword evidence="8" id="KW-1185">Reference proteome</keyword>
<evidence type="ECO:0000256" key="3">
    <source>
        <dbReference type="ARBA" id="ARBA00022741"/>
    </source>
</evidence>
<evidence type="ECO:0000256" key="2">
    <source>
        <dbReference type="ARBA" id="ARBA00022448"/>
    </source>
</evidence>
<reference evidence="7 8" key="1">
    <citation type="submission" date="2019-10" db="EMBL/GenBank/DDBJ databases">
        <title>Cardiobacteriales fam. a chemoheterotrophic member of the order Cardiobacteriales, and proposal of Cardiobacteriales fam. nov.</title>
        <authorList>
            <person name="Wang C."/>
        </authorList>
    </citation>
    <scope>NUCLEOTIDE SEQUENCE [LARGE SCALE GENOMIC DNA]</scope>
    <source>
        <strain evidence="7 8">ML27</strain>
    </source>
</reference>
<dbReference type="PROSITE" id="PS00211">
    <property type="entry name" value="ABC_TRANSPORTER_1"/>
    <property type="match status" value="1"/>
</dbReference>
<dbReference type="SUPFAM" id="SSF54631">
    <property type="entry name" value="CBS-domain pair"/>
    <property type="match status" value="1"/>
</dbReference>
<dbReference type="GO" id="GO:0015697">
    <property type="term" value="P:quaternary ammonium group transport"/>
    <property type="evidence" value="ECO:0007669"/>
    <property type="project" value="UniProtKB-ARBA"/>
</dbReference>
<keyword evidence="4 7" id="KW-0067">ATP-binding</keyword>
<dbReference type="FunCoup" id="A0A6N7F0P7">
    <property type="interactions" value="173"/>
</dbReference>
<keyword evidence="5" id="KW-1133">Transmembrane helix</keyword>
<sequence length="347" mass="38352">MIEYRNISKRYAGHDVIESLSLTVPSGEFVVLIGPSGCGKSTLLKMLNRLVTPSDGDILLGGTRLNEMPLTKLRRQIGYVIQSTGLFPHWTVAKNIATVPRLLGWSPAKIEARTEQLMQQLDLLPSSYYWDKYPHELSGGQAQRVGVARALASDPDILLMDEPFGALDPITREALQREVRDIQRQTGKTVIFVTHDMDEALALADKIAIMQSGQLVQFDTPVEILINPANAFVEAFVGQSDLGLKLLSQRQVVQYTQPAKQRSDDAGHHWVVDAQNQPKALHGGKLRDDRREVITAVDAQWVAEPSMTMKEALSRMVWYRVAVLPVVGAGGELIGEVALSSIMEPPK</sequence>
<dbReference type="InterPro" id="IPR027417">
    <property type="entry name" value="P-loop_NTPase"/>
</dbReference>
<dbReference type="InterPro" id="IPR017871">
    <property type="entry name" value="ABC_transporter-like_CS"/>
</dbReference>